<dbReference type="InterPro" id="IPR006009">
    <property type="entry name" value="GlcNAc_MurG"/>
</dbReference>
<evidence type="ECO:0000259" key="12">
    <source>
        <dbReference type="Pfam" id="PF04101"/>
    </source>
</evidence>
<evidence type="ECO:0000256" key="9">
    <source>
        <dbReference type="ARBA" id="ARBA00023316"/>
    </source>
</evidence>
<keyword evidence="14" id="KW-1185">Reference proteome</keyword>
<comment type="similarity">
    <text evidence="10">Belongs to the glycosyltransferase 28 family. MurG subfamily.</text>
</comment>
<sequence>MTSNSANRPFSAVLAGGGSAGHVSPMLAIAVALTELAPESKLLAVGSKDGLETRLVPAAGLELAFIDRVPMPRRPNLAALKFPLRMRRAIADSTRILREAKADVVLGVGGYICTPMYIAAHRAGIPIVIHEANIKPGLANRLGARYAKTIGTAFAETVLRDSTWVGMPMREQVAHLDRAANKTAARAALGLAQDRPTLIVTGGSLGAVRINNAVVNAIPAITAAGIQILHITGGGKSVLDAAGVPVSAPGYRQVEYVDGMEQAYAAADLLICRSGAGTVSEVAATGTPALFVPLPVGNGEQALNAQTLVGKGAALVVADNDFNGSWLASYVVELLADPQRLIALGTKAYQSGIRDAASKMALAVKEAAEATQ</sequence>
<comment type="function">
    <text evidence="10">Cell wall formation. Catalyzes the transfer of a GlcNAc subunit on undecaprenyl-pyrophosphoryl-MurNAc-pentapeptide (lipid intermediate I) to form undecaprenyl-pyrophosphoryl-MurNAc-(pentapeptide)GlcNAc (lipid intermediate II).</text>
</comment>
<dbReference type="EMBL" id="CP000910">
    <property type="protein sequence ID" value="ABY24220.1"/>
    <property type="molecule type" value="Genomic_DNA"/>
</dbReference>
<keyword evidence="3 10" id="KW-0328">Glycosyltransferase</keyword>
<protein>
    <recommendedName>
        <fullName evidence="10">UDP-N-acetylglucosamine--N-acetylmuramyl-(pentapeptide) pyrophosphoryl-undecaprenol N-acetylglucosamine transferase</fullName>
        <ecNumber evidence="10">2.4.1.227</ecNumber>
    </recommendedName>
    <alternativeName>
        <fullName evidence="10">Undecaprenyl-PP-MurNAc-pentapeptide-UDPGlcNAc GlcNAc transferase</fullName>
    </alternativeName>
</protein>
<comment type="catalytic activity">
    <reaction evidence="10">
        <text>di-trans,octa-cis-undecaprenyl diphospho-N-acetyl-alpha-D-muramoyl-L-alanyl-D-glutamyl-meso-2,6-diaminopimeloyl-D-alanyl-D-alanine + UDP-N-acetyl-alpha-D-glucosamine = di-trans,octa-cis-undecaprenyl diphospho-[N-acetyl-alpha-D-glucosaminyl-(1-&gt;4)]-N-acetyl-alpha-D-muramoyl-L-alanyl-D-glutamyl-meso-2,6-diaminopimeloyl-D-alanyl-D-alanine + UDP + H(+)</text>
        <dbReference type="Rhea" id="RHEA:31227"/>
        <dbReference type="ChEBI" id="CHEBI:15378"/>
        <dbReference type="ChEBI" id="CHEBI:57705"/>
        <dbReference type="ChEBI" id="CHEBI:58223"/>
        <dbReference type="ChEBI" id="CHEBI:61387"/>
        <dbReference type="ChEBI" id="CHEBI:61388"/>
        <dbReference type="EC" id="2.4.1.227"/>
    </reaction>
</comment>
<keyword evidence="6 10" id="KW-0573">Peptidoglycan synthesis</keyword>
<evidence type="ECO:0000256" key="8">
    <source>
        <dbReference type="ARBA" id="ARBA00023306"/>
    </source>
</evidence>
<evidence type="ECO:0000313" key="14">
    <source>
        <dbReference type="Proteomes" id="UP000002007"/>
    </source>
</evidence>
<evidence type="ECO:0000256" key="10">
    <source>
        <dbReference type="HAMAP-Rule" id="MF_00033"/>
    </source>
</evidence>
<dbReference type="Proteomes" id="UP000002007">
    <property type="component" value="Chromosome"/>
</dbReference>
<evidence type="ECO:0000256" key="4">
    <source>
        <dbReference type="ARBA" id="ARBA00022679"/>
    </source>
</evidence>
<dbReference type="CDD" id="cd03785">
    <property type="entry name" value="GT28_MurG"/>
    <property type="match status" value="1"/>
</dbReference>
<feature type="binding site" evidence="10">
    <location>
        <position position="170"/>
    </location>
    <ligand>
        <name>UDP-N-acetyl-alpha-D-glucosamine</name>
        <dbReference type="ChEBI" id="CHEBI:57705"/>
    </ligand>
</feature>
<dbReference type="Pfam" id="PF04101">
    <property type="entry name" value="Glyco_tran_28_C"/>
    <property type="match status" value="1"/>
</dbReference>
<feature type="binding site" evidence="10">
    <location>
        <position position="301"/>
    </location>
    <ligand>
        <name>UDP-N-acetyl-alpha-D-glucosamine</name>
        <dbReference type="ChEBI" id="CHEBI:57705"/>
    </ligand>
</feature>
<keyword evidence="2 10" id="KW-0132">Cell division</keyword>
<dbReference type="GO" id="GO:0051991">
    <property type="term" value="F:UDP-N-acetyl-D-glucosamine:N-acetylmuramoyl-L-alanyl-D-glutamyl-meso-2,6-diaminopimelyl-D-alanyl-D-alanine-diphosphoundecaprenol 4-beta-N-acetylglucosaminlytransferase activity"/>
    <property type="evidence" value="ECO:0007669"/>
    <property type="project" value="RHEA"/>
</dbReference>
<dbReference type="GO" id="GO:0008360">
    <property type="term" value="P:regulation of cell shape"/>
    <property type="evidence" value="ECO:0007669"/>
    <property type="project" value="UniProtKB-KW"/>
</dbReference>
<gene>
    <name evidence="10" type="primary">murG</name>
    <name evidence="13" type="ordered locus">RSal33209_2494</name>
</gene>
<dbReference type="HAMAP" id="MF_00033">
    <property type="entry name" value="MurG"/>
    <property type="match status" value="1"/>
</dbReference>
<comment type="caution">
    <text evidence="10">Lacks conserved residue(s) required for the propagation of feature annotation.</text>
</comment>
<proteinExistence type="inferred from homology"/>
<dbReference type="UniPathway" id="UPA00219"/>
<dbReference type="RefSeq" id="WP_012245880.1">
    <property type="nucleotide sequence ID" value="NC_010168.1"/>
</dbReference>
<keyword evidence="7 10" id="KW-0472">Membrane</keyword>
<comment type="subcellular location">
    <subcellularLocation>
        <location evidence="10">Cell membrane</location>
        <topology evidence="10">Peripheral membrane protein</topology>
        <orientation evidence="10">Cytoplasmic side</orientation>
    </subcellularLocation>
</comment>
<feature type="binding site" evidence="10">
    <location>
        <position position="133"/>
    </location>
    <ligand>
        <name>UDP-N-acetyl-alpha-D-glucosamine</name>
        <dbReference type="ChEBI" id="CHEBI:57705"/>
    </ligand>
</feature>
<dbReference type="Pfam" id="PF03033">
    <property type="entry name" value="Glyco_transf_28"/>
    <property type="match status" value="1"/>
</dbReference>
<dbReference type="Gene3D" id="3.40.50.2000">
    <property type="entry name" value="Glycogen Phosphorylase B"/>
    <property type="match status" value="2"/>
</dbReference>
<feature type="binding site" evidence="10">
    <location>
        <begin position="19"/>
        <end position="21"/>
    </location>
    <ligand>
        <name>UDP-N-acetyl-alpha-D-glucosamine</name>
        <dbReference type="ChEBI" id="CHEBI:57705"/>
    </ligand>
</feature>
<evidence type="ECO:0000256" key="3">
    <source>
        <dbReference type="ARBA" id="ARBA00022676"/>
    </source>
</evidence>
<keyword evidence="9 10" id="KW-0961">Cell wall biogenesis/degradation</keyword>
<accession>A9WRD8</accession>
<dbReference type="SMR" id="A9WRD8"/>
<evidence type="ECO:0000256" key="5">
    <source>
        <dbReference type="ARBA" id="ARBA00022960"/>
    </source>
</evidence>
<comment type="pathway">
    <text evidence="10">Cell wall biogenesis; peptidoglycan biosynthesis.</text>
</comment>
<dbReference type="STRING" id="288705.RSal33209_2494"/>
<evidence type="ECO:0000256" key="7">
    <source>
        <dbReference type="ARBA" id="ARBA00023136"/>
    </source>
</evidence>
<dbReference type="eggNOG" id="COG0707">
    <property type="taxonomic scope" value="Bacteria"/>
</dbReference>
<feature type="domain" description="Glycosyltransferase family 28 N-terminal" evidence="11">
    <location>
        <begin position="13"/>
        <end position="151"/>
    </location>
</feature>
<dbReference type="PANTHER" id="PTHR21015">
    <property type="entry name" value="UDP-N-ACETYLGLUCOSAMINE--N-ACETYLMURAMYL-(PENTAPEPTIDE) PYROPHOSPHORYL-UNDECAPRENOL N-ACETYLGLUCOSAMINE TRANSFERASE 1"/>
    <property type="match status" value="1"/>
</dbReference>
<dbReference type="GO" id="GO:0009252">
    <property type="term" value="P:peptidoglycan biosynthetic process"/>
    <property type="evidence" value="ECO:0007669"/>
    <property type="project" value="UniProtKB-UniRule"/>
</dbReference>
<dbReference type="GO" id="GO:0071555">
    <property type="term" value="P:cell wall organization"/>
    <property type="evidence" value="ECO:0007669"/>
    <property type="project" value="UniProtKB-KW"/>
</dbReference>
<keyword evidence="5 10" id="KW-0133">Cell shape</keyword>
<reference evidence="14" key="1">
    <citation type="journal article" date="2008" name="J. Bacteriol.">
        <title>Genome sequence of the fish pathogen Renibacterium salmoninarum suggests reductive evolution away from an environmental Arthrobacter ancestor.</title>
        <authorList>
            <person name="Wiens G.D."/>
            <person name="Rockey D.D."/>
            <person name="Wu Z."/>
            <person name="Chang J."/>
            <person name="Levy R."/>
            <person name="Crane S."/>
            <person name="Chen D.S."/>
            <person name="Capri G.R."/>
            <person name="Burnett J.R."/>
            <person name="Sudheesh P.S."/>
            <person name="Schipma M.J."/>
            <person name="Burd H."/>
            <person name="Bhattacharyya A."/>
            <person name="Rhodes L.D."/>
            <person name="Kaul R."/>
            <person name="Strom M.S."/>
        </authorList>
    </citation>
    <scope>NUCLEOTIDE SEQUENCE [LARGE SCALE GENOMIC DNA]</scope>
    <source>
        <strain evidence="14">ATCC 33209 / DSM 20767 / JCM 11484 / NBRC 15589 / NCIMB 2235</strain>
    </source>
</reference>
<dbReference type="InterPro" id="IPR004276">
    <property type="entry name" value="GlycoTrans_28_N"/>
</dbReference>
<evidence type="ECO:0000313" key="13">
    <source>
        <dbReference type="EMBL" id="ABY24220.1"/>
    </source>
</evidence>
<dbReference type="EC" id="2.4.1.227" evidence="10"/>
<feature type="binding site" evidence="10">
    <location>
        <position position="204"/>
    </location>
    <ligand>
        <name>UDP-N-acetyl-alpha-D-glucosamine</name>
        <dbReference type="ChEBI" id="CHEBI:57705"/>
    </ligand>
</feature>
<evidence type="ECO:0000256" key="1">
    <source>
        <dbReference type="ARBA" id="ARBA00022475"/>
    </source>
</evidence>
<dbReference type="SUPFAM" id="SSF53756">
    <property type="entry name" value="UDP-Glycosyltransferase/glycogen phosphorylase"/>
    <property type="match status" value="1"/>
</dbReference>
<keyword evidence="1 10" id="KW-1003">Cell membrane</keyword>
<evidence type="ECO:0000256" key="2">
    <source>
        <dbReference type="ARBA" id="ARBA00022618"/>
    </source>
</evidence>
<dbReference type="GO" id="GO:0051301">
    <property type="term" value="P:cell division"/>
    <property type="evidence" value="ECO:0007669"/>
    <property type="project" value="UniProtKB-KW"/>
</dbReference>
<name>A9WRD8_RENSM</name>
<organism evidence="13 14">
    <name type="scientific">Renibacterium salmoninarum (strain ATCC 33209 / DSM 20767 / JCM 11484 / NBRC 15589 / NCIMB 2235)</name>
    <dbReference type="NCBI Taxonomy" id="288705"/>
    <lineage>
        <taxon>Bacteria</taxon>
        <taxon>Bacillati</taxon>
        <taxon>Actinomycetota</taxon>
        <taxon>Actinomycetes</taxon>
        <taxon>Micrococcales</taxon>
        <taxon>Micrococcaceae</taxon>
        <taxon>Renibacterium</taxon>
    </lineage>
</organism>
<dbReference type="GO" id="GO:0005975">
    <property type="term" value="P:carbohydrate metabolic process"/>
    <property type="evidence" value="ECO:0007669"/>
    <property type="project" value="InterPro"/>
</dbReference>
<feature type="domain" description="Glycosyl transferase family 28 C-terminal" evidence="12">
    <location>
        <begin position="197"/>
        <end position="359"/>
    </location>
</feature>
<evidence type="ECO:0000256" key="6">
    <source>
        <dbReference type="ARBA" id="ARBA00022984"/>
    </source>
</evidence>
<evidence type="ECO:0000259" key="11">
    <source>
        <dbReference type="Pfam" id="PF03033"/>
    </source>
</evidence>
<keyword evidence="4 10" id="KW-0808">Transferase</keyword>
<dbReference type="GO" id="GO:0005886">
    <property type="term" value="C:plasma membrane"/>
    <property type="evidence" value="ECO:0007669"/>
    <property type="project" value="UniProtKB-SubCell"/>
</dbReference>
<dbReference type="AlphaFoldDB" id="A9WRD8"/>
<dbReference type="KEGG" id="rsa:RSal33209_2494"/>
<dbReference type="NCBIfam" id="TIGR01133">
    <property type="entry name" value="murG"/>
    <property type="match status" value="1"/>
</dbReference>
<keyword evidence="8 10" id="KW-0131">Cell cycle</keyword>
<dbReference type="GO" id="GO:0050511">
    <property type="term" value="F:undecaprenyldiphospho-muramoylpentapeptide beta-N-acetylglucosaminyltransferase activity"/>
    <property type="evidence" value="ECO:0007669"/>
    <property type="project" value="UniProtKB-UniRule"/>
</dbReference>
<dbReference type="HOGENOM" id="CLU_037404_1_0_11"/>
<dbReference type="CAZy" id="GT28">
    <property type="family name" value="Glycosyltransferase Family 28"/>
</dbReference>
<dbReference type="PANTHER" id="PTHR21015:SF22">
    <property type="entry name" value="GLYCOSYLTRANSFERASE"/>
    <property type="match status" value="1"/>
</dbReference>
<dbReference type="InterPro" id="IPR007235">
    <property type="entry name" value="Glyco_trans_28_C"/>
</dbReference>